<sequence length="530" mass="60917">MKIYTAILFCATHLISRSGLGKSSEIIDLPEDQIPFYFSNYPDEAQDCLESPSCAYKYLNAVPGIVHAGRDVCWGYEEGCHLEPKSYSHPKCDDDHKGWVKSKEEQIETFYKQGDFGFVKNVRNSFSLLCEPTFQEDSSLECSDSMTFCRARNIMIDFTDLEKRTKPVMYDTDVLKAGQIGGHCKLLKDNFKKAVGPMGSLQSWTPEIQNFVELNTRPLEPNSGLCDQVVTRPTIIMKIDATVSYYHHFCDFVNLYMSLHVNSTSNMKNPFSKDVNIMIWRTYEYQSNFGVAFRAFTNHRLLSLNDFSGKKVCFKNAVFPLLPRMIFGLYYNTPLIWGCRNSGLFHAFSKFMLHRLKIKARPVPTLSKLNVTFISRQTRYRKVLNEDILLQELRKNQDLNVIKADFTWSTPFAKQLEVIQNTDILIGMHGAGLTHLLFLPDWAAVFELYNCEDEHCYADLARLRGVKYITWEKPDKLEEKGADPSMNGSHAKHTNYIFDVKEFVRLVRRGIKHVKAEVNKLRGGAGHDEL</sequence>
<dbReference type="Pfam" id="PF04577">
    <property type="entry name" value="Glyco_transf_61"/>
    <property type="match status" value="1"/>
</dbReference>
<evidence type="ECO:0000256" key="1">
    <source>
        <dbReference type="ARBA" id="ARBA00011970"/>
    </source>
</evidence>
<keyword evidence="6" id="KW-0325">Glycoprotein</keyword>
<evidence type="ECO:0000256" key="4">
    <source>
        <dbReference type="ARBA" id="ARBA00022729"/>
    </source>
</evidence>
<dbReference type="EMBL" id="CAJVCH010007643">
    <property type="protein sequence ID" value="CAG7661329.1"/>
    <property type="molecule type" value="Genomic_DNA"/>
</dbReference>
<evidence type="ECO:0000256" key="3">
    <source>
        <dbReference type="ARBA" id="ARBA00022679"/>
    </source>
</evidence>
<organism evidence="12 13">
    <name type="scientific">Allacma fusca</name>
    <dbReference type="NCBI Taxonomy" id="39272"/>
    <lineage>
        <taxon>Eukaryota</taxon>
        <taxon>Metazoa</taxon>
        <taxon>Ecdysozoa</taxon>
        <taxon>Arthropoda</taxon>
        <taxon>Hexapoda</taxon>
        <taxon>Collembola</taxon>
        <taxon>Symphypleona</taxon>
        <taxon>Sminthuridae</taxon>
        <taxon>Allacma</taxon>
    </lineage>
</organism>
<keyword evidence="2" id="KW-0328">Glycosyltransferase</keyword>
<comment type="catalytic activity">
    <reaction evidence="10">
        <text>L-threonyl-[protein] + UDP-N-acetyl-alpha-D-glucosamine = 3-O-(N-acetyl-beta-D-glucosaminyl)-L-threonyl-[protein] + UDP + H(+)</text>
        <dbReference type="Rhea" id="RHEA:48908"/>
        <dbReference type="Rhea" id="RHEA-COMP:11060"/>
        <dbReference type="Rhea" id="RHEA-COMP:12252"/>
        <dbReference type="ChEBI" id="CHEBI:15378"/>
        <dbReference type="ChEBI" id="CHEBI:30013"/>
        <dbReference type="ChEBI" id="CHEBI:57705"/>
        <dbReference type="ChEBI" id="CHEBI:58223"/>
        <dbReference type="ChEBI" id="CHEBI:90840"/>
        <dbReference type="EC" id="2.4.1.255"/>
    </reaction>
</comment>
<name>A0A8J2J3K0_9HEXA</name>
<dbReference type="EC" id="2.4.1.255" evidence="1"/>
<evidence type="ECO:0000313" key="13">
    <source>
        <dbReference type="Proteomes" id="UP000708208"/>
    </source>
</evidence>
<comment type="catalytic activity">
    <reaction evidence="9">
        <text>L-seryl-[protein] + UDP-N-acetyl-alpha-D-glucosamine = 3-O-(N-acetyl-beta-D-glucosaminyl)-L-seryl-[protein] + UDP + H(+)</text>
        <dbReference type="Rhea" id="RHEA:48904"/>
        <dbReference type="Rhea" id="RHEA-COMP:9863"/>
        <dbReference type="Rhea" id="RHEA-COMP:12251"/>
        <dbReference type="ChEBI" id="CHEBI:15378"/>
        <dbReference type="ChEBI" id="CHEBI:29999"/>
        <dbReference type="ChEBI" id="CHEBI:57705"/>
        <dbReference type="ChEBI" id="CHEBI:58223"/>
        <dbReference type="ChEBI" id="CHEBI:90838"/>
        <dbReference type="EC" id="2.4.1.255"/>
    </reaction>
</comment>
<evidence type="ECO:0000259" key="11">
    <source>
        <dbReference type="Pfam" id="PF04577"/>
    </source>
</evidence>
<evidence type="ECO:0000256" key="10">
    <source>
        <dbReference type="ARBA" id="ARBA00049432"/>
    </source>
</evidence>
<comment type="caution">
    <text evidence="12">The sequence shown here is derived from an EMBL/GenBank/DDBJ whole genome shotgun (WGS) entry which is preliminary data.</text>
</comment>
<keyword evidence="5" id="KW-0256">Endoplasmic reticulum</keyword>
<feature type="domain" description="Glycosyltransferase 61 catalytic" evidence="11">
    <location>
        <begin position="245"/>
        <end position="445"/>
    </location>
</feature>
<keyword evidence="13" id="KW-1185">Reference proteome</keyword>
<evidence type="ECO:0000256" key="2">
    <source>
        <dbReference type="ARBA" id="ARBA00022676"/>
    </source>
</evidence>
<accession>A0A8J2J3K0</accession>
<dbReference type="GO" id="GO:0005788">
    <property type="term" value="C:endoplasmic reticulum lumen"/>
    <property type="evidence" value="ECO:0007669"/>
    <property type="project" value="TreeGrafter"/>
</dbReference>
<dbReference type="AlphaFoldDB" id="A0A8J2J3K0"/>
<evidence type="ECO:0000256" key="8">
    <source>
        <dbReference type="ARBA" id="ARBA00042574"/>
    </source>
</evidence>
<keyword evidence="3" id="KW-0808">Transferase</keyword>
<evidence type="ECO:0000256" key="5">
    <source>
        <dbReference type="ARBA" id="ARBA00022824"/>
    </source>
</evidence>
<reference evidence="12" key="1">
    <citation type="submission" date="2021-06" db="EMBL/GenBank/DDBJ databases">
        <authorList>
            <person name="Hodson N. C."/>
            <person name="Mongue J. A."/>
            <person name="Jaron S. K."/>
        </authorList>
    </citation>
    <scope>NUCLEOTIDE SEQUENCE</scope>
</reference>
<protein>
    <recommendedName>
        <fullName evidence="7">EGF domain-specific O-linked N-acetylglucosamine transferase</fullName>
        <ecNumber evidence="1">2.4.1.255</ecNumber>
    </recommendedName>
    <alternativeName>
        <fullName evidence="8">Extracellular O-linked N-acetylglucosamine transferase</fullName>
    </alternativeName>
</protein>
<evidence type="ECO:0000313" key="12">
    <source>
        <dbReference type="EMBL" id="CAG7661329.1"/>
    </source>
</evidence>
<evidence type="ECO:0000256" key="9">
    <source>
        <dbReference type="ARBA" id="ARBA00048317"/>
    </source>
</evidence>
<dbReference type="PANTHER" id="PTHR20961:SF148">
    <property type="entry name" value="EGF DOMAIN-SPECIFIC O-LINKED N-ACETYLGLUCOSAMINE TRANSFERASE"/>
    <property type="match status" value="1"/>
</dbReference>
<dbReference type="InterPro" id="IPR049625">
    <property type="entry name" value="Glyco_transf_61_cat"/>
</dbReference>
<dbReference type="InterPro" id="IPR007657">
    <property type="entry name" value="Glycosyltransferase_61"/>
</dbReference>
<dbReference type="GO" id="GO:0097363">
    <property type="term" value="F:protein O-acetylglucosaminyltransferase activity"/>
    <property type="evidence" value="ECO:0007669"/>
    <property type="project" value="UniProtKB-EC"/>
</dbReference>
<dbReference type="Proteomes" id="UP000708208">
    <property type="component" value="Unassembled WGS sequence"/>
</dbReference>
<evidence type="ECO:0000256" key="7">
    <source>
        <dbReference type="ARBA" id="ARBA00040944"/>
    </source>
</evidence>
<dbReference type="OrthoDB" id="529273at2759"/>
<evidence type="ECO:0000256" key="6">
    <source>
        <dbReference type="ARBA" id="ARBA00023180"/>
    </source>
</evidence>
<gene>
    <name evidence="12" type="ORF">AFUS01_LOCUS1389</name>
</gene>
<proteinExistence type="predicted"/>
<dbReference type="PANTHER" id="PTHR20961">
    <property type="entry name" value="GLYCOSYLTRANSFERASE"/>
    <property type="match status" value="1"/>
</dbReference>
<keyword evidence="4" id="KW-0732">Signal</keyword>